<keyword evidence="9" id="KW-0378">Hydrolase</keyword>
<evidence type="ECO:0000313" key="10">
    <source>
        <dbReference type="EMBL" id="CDT47859.1"/>
    </source>
</evidence>
<gene>
    <name evidence="9" type="primary">gcp</name>
    <name evidence="13" type="synonym">gcp_1</name>
    <name evidence="10" type="ORF">BN1095_500035</name>
    <name evidence="9" type="ORF">BN1096_560109</name>
    <name evidence="8" type="ORF">BN1097_540111</name>
    <name evidence="11" type="ORF">KRM00_001608</name>
    <name evidence="12" type="ORF">KRQ00_000647</name>
    <name evidence="14" type="ORF">SAMEA1402366_00479</name>
    <name evidence="13" type="ORF">SAMEA3375112_00109</name>
</gene>
<dbReference type="PANTHER" id="PTHR11735">
    <property type="entry name" value="TRNA N6-ADENOSINE THREONYLCARBAMOYLTRANSFERASE"/>
    <property type="match status" value="1"/>
</dbReference>
<organism evidence="9">
    <name type="scientific">Clostridioides difficile</name>
    <name type="common">Peptoclostridium difficile</name>
    <dbReference type="NCBI Taxonomy" id="1496"/>
    <lineage>
        <taxon>Bacteria</taxon>
        <taxon>Bacillati</taxon>
        <taxon>Bacillota</taxon>
        <taxon>Clostridia</taxon>
        <taxon>Peptostreptococcales</taxon>
        <taxon>Peptostreptococcaceae</taxon>
        <taxon>Clostridioides</taxon>
    </lineage>
</organism>
<evidence type="ECO:0000256" key="1">
    <source>
        <dbReference type="ARBA" id="ARBA00012156"/>
    </source>
</evidence>
<keyword evidence="3" id="KW-0819">tRNA processing</keyword>
<name>A0A031WGW2_CLODI</name>
<dbReference type="EMBL" id="DAEPXK010000013">
    <property type="protein sequence ID" value="HBH1542130.1"/>
    <property type="molecule type" value="Genomic_DNA"/>
</dbReference>
<dbReference type="GeneID" id="66353613"/>
<evidence type="ECO:0000313" key="12">
    <source>
        <dbReference type="EMBL" id="HBH2618919.1"/>
    </source>
</evidence>
<dbReference type="GO" id="GO:0005829">
    <property type="term" value="C:cytosol"/>
    <property type="evidence" value="ECO:0007669"/>
    <property type="project" value="TreeGrafter"/>
</dbReference>
<dbReference type="SUPFAM" id="SSF53067">
    <property type="entry name" value="Actin-like ATPase domain"/>
    <property type="match status" value="1"/>
</dbReference>
<evidence type="ECO:0000256" key="5">
    <source>
        <dbReference type="ARBA" id="ARBA00023315"/>
    </source>
</evidence>
<keyword evidence="4" id="KW-0479">Metal-binding</keyword>
<dbReference type="EMBL" id="FUPS01000001">
    <property type="protein sequence ID" value="SJR80166.1"/>
    <property type="molecule type" value="Genomic_DNA"/>
</dbReference>
<accession>A0A031WGW2</accession>
<dbReference type="Pfam" id="PF00814">
    <property type="entry name" value="TsaD"/>
    <property type="match status" value="1"/>
</dbReference>
<proteinExistence type="predicted"/>
<evidence type="ECO:0000313" key="13">
    <source>
        <dbReference type="EMBL" id="SJR80166.1"/>
    </source>
</evidence>
<keyword evidence="2" id="KW-0808">Transferase</keyword>
<reference evidence="11" key="3">
    <citation type="journal article" date="2018" name="Genome Biol.">
        <title>SKESA: strategic k-mer extension for scrupulous assemblies.</title>
        <authorList>
            <person name="Souvorov A."/>
            <person name="Agarwala R."/>
            <person name="Lipman D.J."/>
        </authorList>
    </citation>
    <scope>NUCLEOTIDE SEQUENCE</scope>
    <source>
        <strain evidence="12">Clostridioides</strain>
        <strain evidence="11">HN1000</strain>
    </source>
</reference>
<dbReference type="Proteomes" id="UP000878956">
    <property type="component" value="Unassembled WGS sequence"/>
</dbReference>
<reference evidence="11" key="4">
    <citation type="submission" date="2021-06" db="EMBL/GenBank/DDBJ databases">
        <authorList>
            <consortium name="NCBI Pathogen Detection Project"/>
        </authorList>
    </citation>
    <scope>NUCLEOTIDE SEQUENCE</scope>
    <source>
        <strain evidence="12">Clostridioides</strain>
        <strain evidence="11">HN1000</strain>
    </source>
</reference>
<evidence type="ECO:0000256" key="3">
    <source>
        <dbReference type="ARBA" id="ARBA00022694"/>
    </source>
</evidence>
<dbReference type="InterPro" id="IPR017861">
    <property type="entry name" value="KAE1/TsaD"/>
</dbReference>
<evidence type="ECO:0000256" key="4">
    <source>
        <dbReference type="ARBA" id="ARBA00022723"/>
    </source>
</evidence>
<evidence type="ECO:0000313" key="14">
    <source>
        <dbReference type="EMBL" id="VHX95142.1"/>
    </source>
</evidence>
<dbReference type="EMBL" id="LK933183">
    <property type="protein sequence ID" value="CDT47859.1"/>
    <property type="molecule type" value="Genomic_DNA"/>
</dbReference>
<evidence type="ECO:0000313" key="9">
    <source>
        <dbReference type="EMBL" id="CDS86386.1"/>
    </source>
</evidence>
<dbReference type="InterPro" id="IPR043129">
    <property type="entry name" value="ATPase_NBD"/>
</dbReference>
<dbReference type="GO" id="GO:0046872">
    <property type="term" value="F:metal ion binding"/>
    <property type="evidence" value="ECO:0007669"/>
    <property type="project" value="UniProtKB-KW"/>
</dbReference>
<evidence type="ECO:0000256" key="2">
    <source>
        <dbReference type="ARBA" id="ARBA00022679"/>
    </source>
</evidence>
<dbReference type="EMBL" id="LK932392">
    <property type="protein sequence ID" value="CDS85930.1"/>
    <property type="molecule type" value="Genomic_DNA"/>
</dbReference>
<evidence type="ECO:0000259" key="7">
    <source>
        <dbReference type="Pfam" id="PF00814"/>
    </source>
</evidence>
<dbReference type="EC" id="2.3.1.234" evidence="1"/>
<sequence length="356" mass="39892">MKLGNNIIIGIDTSCYTTSIAAISLDKKVIFNEKIMLEVRDNSKGLRQSEAVFQHINNLGILSDRIKSFKDKFNVEGVCSSKKPRPVENSYMPVFNVGHNFGKLLSSIYGCRFYETTHQENHIEASLLNSKLKNNNKFISVHMSGGTTEILLTSKQDSHHNVCDTNLGKIAKISIKKDDKSKLYNNFGYNIDIIGGSKDISFGQLIDRVGIKLGYKFPSGKYLDENALNCNLKIESGLKTSVRDGYMNLSGLENQVNKIINDNGDNTNQKEYISKLVLDSVVRNMFKSLVYLCETYNVNEVVFAGGVSASKYILRELSMKLRKKHIEAYFTEPQYSTDNAVGCAIIGLNNFLGERV</sequence>
<reference evidence="13 15" key="2">
    <citation type="submission" date="2017-02" db="EMBL/GenBank/DDBJ databases">
        <authorList>
            <consortium name="Pathogen Informatics"/>
        </authorList>
    </citation>
    <scope>NUCLEOTIDE SEQUENCE [LARGE SCALE GENOMIC DNA]</scope>
    <source>
        <strain evidence="14">Tl291</strain>
        <strain evidence="16">tl291</strain>
        <strain evidence="13 15">VRECD0157</strain>
    </source>
</reference>
<dbReference type="EMBL" id="CAAJVP010000002">
    <property type="protein sequence ID" value="VHX95142.1"/>
    <property type="molecule type" value="Genomic_DNA"/>
</dbReference>
<dbReference type="Proteomes" id="UP000879542">
    <property type="component" value="Unassembled WGS sequence"/>
</dbReference>
<evidence type="ECO:0000313" key="8">
    <source>
        <dbReference type="EMBL" id="CDS85930.1"/>
    </source>
</evidence>
<dbReference type="PANTHER" id="PTHR11735:SF11">
    <property type="entry name" value="TRNA THREONYLCARBAMOYLADENOSINE BIOSYNTHESIS PROTEIN TSAB"/>
    <property type="match status" value="1"/>
</dbReference>
<dbReference type="EMBL" id="LK932509">
    <property type="protein sequence ID" value="CDS86386.1"/>
    <property type="molecule type" value="Genomic_DNA"/>
</dbReference>
<evidence type="ECO:0000256" key="6">
    <source>
        <dbReference type="ARBA" id="ARBA00048117"/>
    </source>
</evidence>
<dbReference type="Proteomes" id="UP000189137">
    <property type="component" value="Unassembled WGS sequence"/>
</dbReference>
<comment type="catalytic activity">
    <reaction evidence="6">
        <text>L-threonylcarbamoyladenylate + adenosine(37) in tRNA = N(6)-L-threonylcarbamoyladenosine(37) in tRNA + AMP + H(+)</text>
        <dbReference type="Rhea" id="RHEA:37059"/>
        <dbReference type="Rhea" id="RHEA-COMP:10162"/>
        <dbReference type="Rhea" id="RHEA-COMP:10163"/>
        <dbReference type="ChEBI" id="CHEBI:15378"/>
        <dbReference type="ChEBI" id="CHEBI:73682"/>
        <dbReference type="ChEBI" id="CHEBI:74411"/>
        <dbReference type="ChEBI" id="CHEBI:74418"/>
        <dbReference type="ChEBI" id="CHEBI:456215"/>
        <dbReference type="EC" id="2.3.1.234"/>
    </reaction>
</comment>
<evidence type="ECO:0000313" key="16">
    <source>
        <dbReference type="Proteomes" id="UP000372533"/>
    </source>
</evidence>
<dbReference type="EMBL" id="DAEQIJ010000002">
    <property type="protein sequence ID" value="HBH2618919.1"/>
    <property type="molecule type" value="Genomic_DNA"/>
</dbReference>
<dbReference type="Proteomes" id="UP000372533">
    <property type="component" value="Unassembled WGS sequence"/>
</dbReference>
<evidence type="ECO:0000313" key="15">
    <source>
        <dbReference type="Proteomes" id="UP000189137"/>
    </source>
</evidence>
<dbReference type="Gene3D" id="3.30.420.40">
    <property type="match status" value="4"/>
</dbReference>
<reference evidence="9" key="1">
    <citation type="submission" date="2014-07" db="EMBL/GenBank/DDBJ databases">
        <authorList>
            <person name="Monot Marc"/>
        </authorList>
    </citation>
    <scope>NUCLEOTIDE SEQUENCE</scope>
    <source>
        <strain evidence="10">7032989</strain>
        <strain evidence="8">7032994</strain>
    </source>
</reference>
<dbReference type="GO" id="GO:0061711">
    <property type="term" value="F:tRNA N(6)-L-threonylcarbamoyladenine synthase activity"/>
    <property type="evidence" value="ECO:0007669"/>
    <property type="project" value="UniProtKB-EC"/>
</dbReference>
<keyword evidence="5" id="KW-0012">Acyltransferase</keyword>
<dbReference type="InterPro" id="IPR000905">
    <property type="entry name" value="Gcp-like_dom"/>
</dbReference>
<dbReference type="PATRIC" id="fig|1496.1373.peg.1037"/>
<protein>
    <recommendedName>
        <fullName evidence="1">N(6)-L-threonylcarbamoyladenine synthase</fullName>
        <ecNumber evidence="1">2.3.1.234</ecNumber>
    </recommendedName>
</protein>
<dbReference type="AlphaFoldDB" id="A0A031WGW2"/>
<evidence type="ECO:0000313" key="11">
    <source>
        <dbReference type="EMBL" id="HBH1542130.1"/>
    </source>
</evidence>
<feature type="domain" description="Gcp-like" evidence="7">
    <location>
        <begin position="97"/>
        <end position="341"/>
    </location>
</feature>
<dbReference type="RefSeq" id="WP_009888948.1">
    <property type="nucleotide sequence ID" value="NZ_AP025558.1"/>
</dbReference>
<dbReference type="PRINTS" id="PR00789">
    <property type="entry name" value="OSIALOPTASE"/>
</dbReference>
<dbReference type="GO" id="GO:0008033">
    <property type="term" value="P:tRNA processing"/>
    <property type="evidence" value="ECO:0007669"/>
    <property type="project" value="UniProtKB-KW"/>
</dbReference>
<dbReference type="GO" id="GO:0016787">
    <property type="term" value="F:hydrolase activity"/>
    <property type="evidence" value="ECO:0007669"/>
    <property type="project" value="UniProtKB-KW"/>
</dbReference>